<dbReference type="InterPro" id="IPR038056">
    <property type="entry name" value="YjbR-like_sf"/>
</dbReference>
<proteinExistence type="predicted"/>
<keyword evidence="3" id="KW-1185">Reference proteome</keyword>
<dbReference type="HOGENOM" id="CLU_105851_4_0_5"/>
<gene>
    <name evidence="2" type="ordered locus">PHZ_c2990</name>
</gene>
<dbReference type="KEGG" id="pzu:PHZ_c2990"/>
<accession>B4R9D9</accession>
<feature type="region of interest" description="Disordered" evidence="1">
    <location>
        <begin position="1"/>
        <end position="26"/>
    </location>
</feature>
<protein>
    <recommendedName>
        <fullName evidence="4">MmcQ/YjbR family DNA-binding protein</fullName>
    </recommendedName>
</protein>
<evidence type="ECO:0008006" key="4">
    <source>
        <dbReference type="Google" id="ProtNLM"/>
    </source>
</evidence>
<evidence type="ECO:0000313" key="2">
    <source>
        <dbReference type="EMBL" id="ACG79399.1"/>
    </source>
</evidence>
<dbReference type="SUPFAM" id="SSF142906">
    <property type="entry name" value="YjbR-like"/>
    <property type="match status" value="1"/>
</dbReference>
<feature type="compositionally biased region" description="Basic residues" evidence="1">
    <location>
        <begin position="1"/>
        <end position="18"/>
    </location>
</feature>
<dbReference type="AlphaFoldDB" id="B4R9D9"/>
<dbReference type="Gene3D" id="3.90.1150.30">
    <property type="match status" value="1"/>
</dbReference>
<dbReference type="InterPro" id="IPR058532">
    <property type="entry name" value="YjbR/MT2646/Rv2570-like"/>
</dbReference>
<organism evidence="2 3">
    <name type="scientific">Phenylobacterium zucineum (strain HLK1)</name>
    <dbReference type="NCBI Taxonomy" id="450851"/>
    <lineage>
        <taxon>Bacteria</taxon>
        <taxon>Pseudomonadati</taxon>
        <taxon>Pseudomonadota</taxon>
        <taxon>Alphaproteobacteria</taxon>
        <taxon>Caulobacterales</taxon>
        <taxon>Caulobacteraceae</taxon>
        <taxon>Phenylobacterium</taxon>
    </lineage>
</organism>
<dbReference type="Proteomes" id="UP000001868">
    <property type="component" value="Chromosome"/>
</dbReference>
<dbReference type="STRING" id="450851.PHZ_c2990"/>
<sequence>MRHRRHGRDLPDRRRRRSLGAGSVGAPTHETVARTALGLPAATHVVQWGGHDVYKVGGKVFAICGDEAVSFKVTEIGFVALTEGGPARQAPYLAKGQWVSVNLADVDEADLADWIATSHGLIAAKLTRAVRAELGLT</sequence>
<dbReference type="EMBL" id="CP000747">
    <property type="protein sequence ID" value="ACG79399.1"/>
    <property type="molecule type" value="Genomic_DNA"/>
</dbReference>
<dbReference type="eggNOG" id="COG2315">
    <property type="taxonomic scope" value="Bacteria"/>
</dbReference>
<evidence type="ECO:0000313" key="3">
    <source>
        <dbReference type="Proteomes" id="UP000001868"/>
    </source>
</evidence>
<evidence type="ECO:0000256" key="1">
    <source>
        <dbReference type="SAM" id="MobiDB-lite"/>
    </source>
</evidence>
<name>B4R9D9_PHEZH</name>
<dbReference type="Pfam" id="PF04237">
    <property type="entry name" value="YjbR"/>
    <property type="match status" value="1"/>
</dbReference>
<reference evidence="2 3" key="1">
    <citation type="journal article" date="2008" name="BMC Genomics">
        <title>Complete genome of Phenylobacterium zucineum - a novel facultative intracellular bacterium isolated from human erythroleukemia cell line K562.</title>
        <authorList>
            <person name="Luo Y."/>
            <person name="Xu X."/>
            <person name="Ding Z."/>
            <person name="Liu Z."/>
            <person name="Zhang B."/>
            <person name="Yan Z."/>
            <person name="Sun J."/>
            <person name="Hu S."/>
            <person name="Hu X."/>
        </authorList>
    </citation>
    <scope>NUCLEOTIDE SEQUENCE [LARGE SCALE GENOMIC DNA]</scope>
    <source>
        <strain evidence="2 3">HLK1</strain>
    </source>
</reference>